<evidence type="ECO:0000256" key="3">
    <source>
        <dbReference type="ARBA" id="ARBA00022737"/>
    </source>
</evidence>
<feature type="domain" description="Fibronectin type-III" evidence="8">
    <location>
        <begin position="321"/>
        <end position="417"/>
    </location>
</feature>
<dbReference type="Pfam" id="PF00041">
    <property type="entry name" value="fn3"/>
    <property type="match status" value="3"/>
</dbReference>
<feature type="region of interest" description="Disordered" evidence="7">
    <location>
        <begin position="1"/>
        <end position="39"/>
    </location>
</feature>
<dbReference type="PRINTS" id="PR00014">
    <property type="entry name" value="FNTYPEIII"/>
</dbReference>
<accession>A0ABR1D7Q7</accession>
<keyword evidence="3" id="KW-0677">Repeat</keyword>
<dbReference type="CDD" id="cd00063">
    <property type="entry name" value="FN3"/>
    <property type="match status" value="4"/>
</dbReference>
<feature type="region of interest" description="Disordered" evidence="7">
    <location>
        <begin position="655"/>
        <end position="680"/>
    </location>
</feature>
<evidence type="ECO:0000256" key="5">
    <source>
        <dbReference type="ARBA" id="ARBA00022949"/>
    </source>
</evidence>
<sequence length="966" mass="106160">MAWLQPEPMEPIPEEGNEDAGEWTLSPTSSGRRTTRKREIFTSEQVDTLVSTVPKDTVPADWVIENEVVDPQMATSYVTESLVGPASARGSSYTYTYESHYDNPPDVDDEEDRYAAVEGTTTHQTHKITRVTKVTTTRSVRQIPVGSPYSDIYFDASGLPTPSPVIEFDASLDELGLRSHRESDEGRSAPPPAPPLGNRYVNITDDRDVPLAPSAPDIVGTAVGEVTLSWSPPLQKPGDRPILGYQIEIREFPDGDWERAHDQLLRDTTCTITNLEGCVGEVQFRVSAAGPGGFGPPSMSTGPVMVPVEMTERGTIGVLLPPGRPTAVSVDGHCATIEWTPPVVDSKSAPLAGYQVEYRVYGTLDWMVANDALIPDCTYTVENLRPNGVYEFRVRGRNADGLGAPSRSSGATHIKPAAPQRGAGSRPIAPGLRPPGQPQLVEADMEWVKLEWAESEPGAGYIVEFREVGDPNWYTANHHPISQTCIHVEGLRPGSTYEFRVICVAGDSASVPSEVSDVVSLRPLWKPLSMRGVPTKPQPPEYLDIDGERITICWLPAHSSLPVLGYDVEFRDFQQDAGWYKVNDQPVHACKMTVGDLIVGHEYQFRVLAHNVVGCSEASEPSPPVTIQASATSEPKYLEAERFGAVRLLQEEMIRESPPLPERDDSPPPLHRGKGNGNLQWRDPSLKEVIDYLDHPDREKQLNASGYLQHLTYSDNLIKDETREYGGIPKLIQLLRSDLPVIQRNACACLKNLCFGKENDRNKLAVLDADGIRMLAAVLQTSHDSGVKEEATAALWNLSSADMLKPVILEGATEALVHQVCPSSVVYQQNGITNDGDPSRHFATPIFKNATGVLRNVSAANATARKKLRVCPNLIESLVQFLTIAIQRNQVDSQSVENVVCLLRNLSYRIQEVEDPNYDPATAHILYSKGSKSAPSSPKPKKDKERKKDYGREVVTVGVNFSLQEN</sequence>
<dbReference type="PANTHER" id="PTHR10372:SF27">
    <property type="entry name" value="ADHERENS JUNCTION PROTEIN P120"/>
    <property type="match status" value="1"/>
</dbReference>
<dbReference type="InterPro" id="IPR000225">
    <property type="entry name" value="Armadillo"/>
</dbReference>
<evidence type="ECO:0000256" key="7">
    <source>
        <dbReference type="SAM" id="MobiDB-lite"/>
    </source>
</evidence>
<feature type="domain" description="Fibronectin type-III" evidence="8">
    <location>
        <begin position="434"/>
        <end position="524"/>
    </location>
</feature>
<dbReference type="InterPro" id="IPR036116">
    <property type="entry name" value="FN3_sf"/>
</dbReference>
<feature type="region of interest" description="Disordered" evidence="7">
    <location>
        <begin position="402"/>
        <end position="435"/>
    </location>
</feature>
<feature type="region of interest" description="Disordered" evidence="7">
    <location>
        <begin position="179"/>
        <end position="198"/>
    </location>
</feature>
<dbReference type="InterPro" id="IPR013783">
    <property type="entry name" value="Ig-like_fold"/>
</dbReference>
<dbReference type="SUPFAM" id="SSF49265">
    <property type="entry name" value="Fibronectin type III"/>
    <property type="match status" value="2"/>
</dbReference>
<comment type="similarity">
    <text evidence="2">Belongs to the beta-catenin family.</text>
</comment>
<evidence type="ECO:0000256" key="1">
    <source>
        <dbReference type="ARBA" id="ARBA00004282"/>
    </source>
</evidence>
<dbReference type="PROSITE" id="PS50176">
    <property type="entry name" value="ARM_REPEAT"/>
    <property type="match status" value="1"/>
</dbReference>
<name>A0ABR1D7Q7_NECAM</name>
<evidence type="ECO:0000256" key="6">
    <source>
        <dbReference type="PROSITE-ProRule" id="PRU00259"/>
    </source>
</evidence>
<dbReference type="Proteomes" id="UP001303046">
    <property type="component" value="Unassembled WGS sequence"/>
</dbReference>
<dbReference type="EMBL" id="JAVFWL010000004">
    <property type="protein sequence ID" value="KAK6746540.1"/>
    <property type="molecule type" value="Genomic_DNA"/>
</dbReference>
<dbReference type="Pfam" id="PF00514">
    <property type="entry name" value="Arm"/>
    <property type="match status" value="2"/>
</dbReference>
<evidence type="ECO:0000256" key="2">
    <source>
        <dbReference type="ARBA" id="ARBA00005462"/>
    </source>
</evidence>
<comment type="caution">
    <text evidence="9">The sequence shown here is derived from an EMBL/GenBank/DDBJ whole genome shotgun (WGS) entry which is preliminary data.</text>
</comment>
<comment type="subcellular location">
    <subcellularLocation>
        <location evidence="1">Cell junction</location>
    </subcellularLocation>
</comment>
<dbReference type="InterPro" id="IPR028435">
    <property type="entry name" value="Plakophilin/d_Catenin"/>
</dbReference>
<proteinExistence type="inferred from homology"/>
<feature type="region of interest" description="Disordered" evidence="7">
    <location>
        <begin position="926"/>
        <end position="952"/>
    </location>
</feature>
<evidence type="ECO:0000256" key="4">
    <source>
        <dbReference type="ARBA" id="ARBA00022889"/>
    </source>
</evidence>
<dbReference type="PROSITE" id="PS50853">
    <property type="entry name" value="FN3"/>
    <property type="match status" value="4"/>
</dbReference>
<evidence type="ECO:0000313" key="9">
    <source>
        <dbReference type="EMBL" id="KAK6746540.1"/>
    </source>
</evidence>
<feature type="repeat" description="ARM" evidence="6">
    <location>
        <begin position="726"/>
        <end position="761"/>
    </location>
</feature>
<feature type="domain" description="Fibronectin type-III" evidence="8">
    <location>
        <begin position="212"/>
        <end position="309"/>
    </location>
</feature>
<reference evidence="9 10" key="1">
    <citation type="submission" date="2023-08" db="EMBL/GenBank/DDBJ databases">
        <title>A Necator americanus chromosomal reference genome.</title>
        <authorList>
            <person name="Ilik V."/>
            <person name="Petrzelkova K.J."/>
            <person name="Pardy F."/>
            <person name="Fuh T."/>
            <person name="Niatou-Singa F.S."/>
            <person name="Gouil Q."/>
            <person name="Baker L."/>
            <person name="Ritchie M.E."/>
            <person name="Jex A.R."/>
            <person name="Gazzola D."/>
            <person name="Li H."/>
            <person name="Toshio Fujiwara R."/>
            <person name="Zhan B."/>
            <person name="Aroian R.V."/>
            <person name="Pafco B."/>
            <person name="Schwarz E.M."/>
        </authorList>
    </citation>
    <scope>NUCLEOTIDE SEQUENCE [LARGE SCALE GENOMIC DNA]</scope>
    <source>
        <strain evidence="9 10">Aroian</strain>
        <tissue evidence="9">Whole animal</tissue>
    </source>
</reference>
<keyword evidence="4" id="KW-0130">Cell adhesion</keyword>
<dbReference type="SMART" id="SM00185">
    <property type="entry name" value="ARM"/>
    <property type="match status" value="4"/>
</dbReference>
<dbReference type="InterPro" id="IPR003961">
    <property type="entry name" value="FN3_dom"/>
</dbReference>
<feature type="domain" description="Fibronectin type-III" evidence="8">
    <location>
        <begin position="536"/>
        <end position="630"/>
    </location>
</feature>
<keyword evidence="10" id="KW-1185">Reference proteome</keyword>
<organism evidence="9 10">
    <name type="scientific">Necator americanus</name>
    <name type="common">Human hookworm</name>
    <dbReference type="NCBI Taxonomy" id="51031"/>
    <lineage>
        <taxon>Eukaryota</taxon>
        <taxon>Metazoa</taxon>
        <taxon>Ecdysozoa</taxon>
        <taxon>Nematoda</taxon>
        <taxon>Chromadorea</taxon>
        <taxon>Rhabditida</taxon>
        <taxon>Rhabditina</taxon>
        <taxon>Rhabditomorpha</taxon>
        <taxon>Strongyloidea</taxon>
        <taxon>Ancylostomatidae</taxon>
        <taxon>Bunostominae</taxon>
        <taxon>Necator</taxon>
    </lineage>
</organism>
<protein>
    <recommendedName>
        <fullName evidence="8">Fibronectin type-III domain-containing protein</fullName>
    </recommendedName>
</protein>
<feature type="compositionally biased region" description="Acidic residues" evidence="7">
    <location>
        <begin position="12"/>
        <end position="21"/>
    </location>
</feature>
<dbReference type="PANTHER" id="PTHR10372">
    <property type="entry name" value="PLAKOPHILLIN-RELATED"/>
    <property type="match status" value="1"/>
</dbReference>
<gene>
    <name evidence="9" type="primary">Necator_chrIV.g13341</name>
    <name evidence="9" type="ORF">RB195_000050</name>
</gene>
<dbReference type="Gene3D" id="2.60.40.10">
    <property type="entry name" value="Immunoglobulins"/>
    <property type="match status" value="4"/>
</dbReference>
<dbReference type="SMART" id="SM00060">
    <property type="entry name" value="FN3"/>
    <property type="match status" value="4"/>
</dbReference>
<dbReference type="Gene3D" id="1.25.10.10">
    <property type="entry name" value="Leucine-rich Repeat Variant"/>
    <property type="match status" value="1"/>
</dbReference>
<feature type="compositionally biased region" description="Basic and acidic residues" evidence="7">
    <location>
        <begin position="655"/>
        <end position="666"/>
    </location>
</feature>
<keyword evidence="5" id="KW-0965">Cell junction</keyword>
<dbReference type="InterPro" id="IPR011989">
    <property type="entry name" value="ARM-like"/>
</dbReference>
<dbReference type="SUPFAM" id="SSF48371">
    <property type="entry name" value="ARM repeat"/>
    <property type="match status" value="1"/>
</dbReference>
<evidence type="ECO:0000313" key="10">
    <source>
        <dbReference type="Proteomes" id="UP001303046"/>
    </source>
</evidence>
<evidence type="ECO:0000259" key="8">
    <source>
        <dbReference type="PROSITE" id="PS50853"/>
    </source>
</evidence>
<feature type="compositionally biased region" description="Basic and acidic residues" evidence="7">
    <location>
        <begin position="940"/>
        <end position="952"/>
    </location>
</feature>
<dbReference type="InterPro" id="IPR016024">
    <property type="entry name" value="ARM-type_fold"/>
</dbReference>